<dbReference type="AlphaFoldDB" id="A0A0H3ZM88"/>
<accession>A0A0H3ZM88</accession>
<sequence>MKLLADKTGEQYLHIIDVDGDSILVQFISNEGIPKGKPFKDSMKGLLLVGWTKRATSSAIGLHRFKQGYLEDAHVSFALHQLFPLGRMVKLPSGDTVQIASYANTHSDGYYMYVQKPDGSKLVRMKMSPEWELLPSSVLLALPYYPREKTEEEVYIIDEYDLWAQGF</sequence>
<dbReference type="OrthoDB" id="5882285at2"/>
<protein>
    <submittedName>
        <fullName evidence="1">Uncharacterized protein</fullName>
    </submittedName>
</protein>
<name>A0A0H3ZM88_9VIBR</name>
<proteinExistence type="predicted"/>
<organism evidence="1">
    <name type="scientific">Vibrio genomosp. F6</name>
    <dbReference type="NCBI Taxonomy" id="723172"/>
    <lineage>
        <taxon>Bacteria</taxon>
        <taxon>Pseudomonadati</taxon>
        <taxon>Pseudomonadota</taxon>
        <taxon>Gammaproteobacteria</taxon>
        <taxon>Vibrionales</taxon>
        <taxon>Vibrionaceae</taxon>
        <taxon>Vibrio</taxon>
    </lineage>
</organism>
<dbReference type="EMBL" id="KP795527">
    <property type="protein sequence ID" value="AKN37255.1"/>
    <property type="molecule type" value="Genomic_DNA"/>
</dbReference>
<reference evidence="1" key="1">
    <citation type="journal article" date="2015" name="MBio">
        <title>Eco-Evolutionary Dynamics of Episomes among Ecologically Cohesive Bacterial Populations.</title>
        <authorList>
            <person name="Xue H."/>
            <person name="Cordero O.X."/>
            <person name="Camas F.M."/>
            <person name="Trimble W."/>
            <person name="Meyer F."/>
            <person name="Guglielmini J."/>
            <person name="Rocha E.P."/>
            <person name="Polz M.F."/>
        </authorList>
    </citation>
    <scope>NUCLEOTIDE SEQUENCE</scope>
    <source>
        <strain evidence="1">FF_110</strain>
    </source>
</reference>
<evidence type="ECO:0000313" key="1">
    <source>
        <dbReference type="EMBL" id="AKN37255.1"/>
    </source>
</evidence>
<dbReference type="RefSeq" id="WP_113797768.1">
    <property type="nucleotide sequence ID" value="NZ_SYUT01000040.1"/>
</dbReference>